<feature type="compositionally biased region" description="Polar residues" evidence="4">
    <location>
        <begin position="66"/>
        <end position="102"/>
    </location>
</feature>
<proteinExistence type="predicted"/>
<evidence type="ECO:0000256" key="3">
    <source>
        <dbReference type="PIRSR" id="PIRSR610347-3"/>
    </source>
</evidence>
<dbReference type="InterPro" id="IPR003903">
    <property type="entry name" value="UIM_dom"/>
</dbReference>
<dbReference type="GO" id="GO:0017005">
    <property type="term" value="F:3'-tyrosyl-DNA phosphodiesterase activity"/>
    <property type="evidence" value="ECO:0007669"/>
    <property type="project" value="TreeGrafter"/>
</dbReference>
<evidence type="ECO:0000313" key="7">
    <source>
        <dbReference type="Proteomes" id="UP000326757"/>
    </source>
</evidence>
<dbReference type="PANTHER" id="PTHR12415:SF4">
    <property type="entry name" value="TYROSYL-DNA PHOSPHODIESTERASE DOMAIN-CONTAINING PROTEIN"/>
    <property type="match status" value="1"/>
</dbReference>
<reference evidence="6 7" key="1">
    <citation type="submission" date="2019-06" db="EMBL/GenBank/DDBJ databases">
        <title>Genome Sequence of the Brown Rot Fungal Pathogen Monilinia laxa.</title>
        <authorList>
            <person name="De Miccolis Angelini R.M."/>
            <person name="Landi L."/>
            <person name="Abate D."/>
            <person name="Pollastro S."/>
            <person name="Romanazzi G."/>
            <person name="Faretra F."/>
        </authorList>
    </citation>
    <scope>NUCLEOTIDE SEQUENCE [LARGE SCALE GENOMIC DNA]</scope>
    <source>
        <strain evidence="6 7">Mlax316</strain>
    </source>
</reference>
<evidence type="ECO:0000256" key="4">
    <source>
        <dbReference type="SAM" id="MobiDB-lite"/>
    </source>
</evidence>
<feature type="active site" description="Nucleophile" evidence="1">
    <location>
        <position position="295"/>
    </location>
</feature>
<feature type="compositionally biased region" description="Basic and acidic residues" evidence="4">
    <location>
        <begin position="150"/>
        <end position="164"/>
    </location>
</feature>
<dbReference type="GO" id="GO:0005634">
    <property type="term" value="C:nucleus"/>
    <property type="evidence" value="ECO:0007669"/>
    <property type="project" value="InterPro"/>
</dbReference>
<keyword evidence="7" id="KW-1185">Reference proteome</keyword>
<dbReference type="GO" id="GO:0003690">
    <property type="term" value="F:double-stranded DNA binding"/>
    <property type="evidence" value="ECO:0007669"/>
    <property type="project" value="TreeGrafter"/>
</dbReference>
<feature type="binding site" evidence="2">
    <location>
        <position position="538"/>
    </location>
    <ligand>
        <name>substrate</name>
    </ligand>
</feature>
<dbReference type="PROSITE" id="PS50035">
    <property type="entry name" value="PLD"/>
    <property type="match status" value="1"/>
</dbReference>
<feature type="domain" description="PLD phosphodiesterase" evidence="5">
    <location>
        <begin position="531"/>
        <end position="568"/>
    </location>
</feature>
<dbReference type="InterPro" id="IPR001736">
    <property type="entry name" value="PLipase_D/transphosphatidylase"/>
</dbReference>
<dbReference type="OrthoDB" id="47785at2759"/>
<name>A0A5N6K9C8_MONLA</name>
<dbReference type="PANTHER" id="PTHR12415">
    <property type="entry name" value="TYROSYL-DNA PHOSPHODIESTERASE 1"/>
    <property type="match status" value="1"/>
</dbReference>
<sequence length="644" mass="71307">MSDSEADEDLKRAIALSLQTSSPVPIHGKNLIDLTISDNENDNINNNNNNDDDDLDAPVTTHFKFSQAQHVPNTSTGIEVGTSSQVSSQPSATILNSLNPPNLASKKRKASVSSPASSLGEHRQPKASRSGSTLCGEPDERHRNKSTGRKSTENGADHALDKLARRPANPKSDTDIGTSVIYGKLPIDVQSGGDVSGAGIQFPRGIVKKTWADGFPREDDIKIEEVLQHSTLQHAVLSAFQVEPGWVMSKLLTTTKVIWVLQAKTEAEKLNYQSSAPTNYRFCFPSMEGNINIMHSKLQLLAHRTHLRLVIPSANLTPYDWGESGGIMENVVFLIDLPRLPNGERAPDDDQLTPFAKELLYFLRAMGLPPKTLESFRNFDYSNTSHLALVHSIGGSHSGMELQRTGYPGLGRSVSSLGLNTDQPLEVDFVTASMGNLDDRFLRTIYLASQGDNGYKEYKWRTEKSKSDTVMEKQLSVEIGRQFRVYFPSKQTILESKGGTDAAGTICFRSKWYDASSFPRNIMRDCQSRRKGLLMHNKILFVRSQKTQQSTRPIAWAYIGSANLSESAWGRMVKDRVTKEPKLNCRNWECGVLFSVPFTVLNTPAVTNPGIPTMDAFGGSIPVPMVFPGNLYGFRSPWYYDENS</sequence>
<feature type="binding site" evidence="2">
    <location>
        <position position="297"/>
    </location>
    <ligand>
        <name>substrate</name>
    </ligand>
</feature>
<dbReference type="EMBL" id="VIGI01000005">
    <property type="protein sequence ID" value="KAB8299773.1"/>
    <property type="molecule type" value="Genomic_DNA"/>
</dbReference>
<dbReference type="Proteomes" id="UP000326757">
    <property type="component" value="Unassembled WGS sequence"/>
</dbReference>
<dbReference type="AlphaFoldDB" id="A0A5N6K9C8"/>
<dbReference type="InterPro" id="IPR010347">
    <property type="entry name" value="Tdp1"/>
</dbReference>
<feature type="site" description="Interaction with DNA" evidence="3">
    <location>
        <position position="565"/>
    </location>
</feature>
<evidence type="ECO:0000259" key="5">
    <source>
        <dbReference type="PROSITE" id="PS50035"/>
    </source>
</evidence>
<protein>
    <recommendedName>
        <fullName evidence="5">PLD phosphodiesterase domain-containing protein</fullName>
    </recommendedName>
</protein>
<evidence type="ECO:0000256" key="2">
    <source>
        <dbReference type="PIRSR" id="PIRSR610347-2"/>
    </source>
</evidence>
<dbReference type="Gene3D" id="3.30.870.10">
    <property type="entry name" value="Endonuclease Chain A"/>
    <property type="match status" value="2"/>
</dbReference>
<dbReference type="GO" id="GO:0003697">
    <property type="term" value="F:single-stranded DNA binding"/>
    <property type="evidence" value="ECO:0007669"/>
    <property type="project" value="TreeGrafter"/>
</dbReference>
<gene>
    <name evidence="6" type="ORF">EYC80_000026</name>
</gene>
<dbReference type="CDD" id="cd09122">
    <property type="entry name" value="PLDc_Tdp1_1"/>
    <property type="match status" value="1"/>
</dbReference>
<evidence type="ECO:0000313" key="6">
    <source>
        <dbReference type="EMBL" id="KAB8299773.1"/>
    </source>
</evidence>
<feature type="active site" description="Proton donor/acceptor" evidence="1">
    <location>
        <position position="536"/>
    </location>
</feature>
<comment type="caution">
    <text evidence="6">The sequence shown here is derived from an EMBL/GenBank/DDBJ whole genome shotgun (WGS) entry which is preliminary data.</text>
</comment>
<accession>A0A5N6K9C8</accession>
<dbReference type="Pfam" id="PF06087">
    <property type="entry name" value="Tyr-DNA_phospho"/>
    <property type="match status" value="1"/>
</dbReference>
<evidence type="ECO:0000256" key="1">
    <source>
        <dbReference type="PIRSR" id="PIRSR610347-1"/>
    </source>
</evidence>
<dbReference type="Pfam" id="PF02809">
    <property type="entry name" value="UIM"/>
    <property type="match status" value="1"/>
</dbReference>
<feature type="region of interest" description="Disordered" evidence="4">
    <location>
        <begin position="66"/>
        <end position="177"/>
    </location>
</feature>
<organism evidence="6 7">
    <name type="scientific">Monilinia laxa</name>
    <name type="common">Brown rot fungus</name>
    <name type="synonym">Sclerotinia laxa</name>
    <dbReference type="NCBI Taxonomy" id="61186"/>
    <lineage>
        <taxon>Eukaryota</taxon>
        <taxon>Fungi</taxon>
        <taxon>Dikarya</taxon>
        <taxon>Ascomycota</taxon>
        <taxon>Pezizomycotina</taxon>
        <taxon>Leotiomycetes</taxon>
        <taxon>Helotiales</taxon>
        <taxon>Sclerotiniaceae</taxon>
        <taxon>Monilinia</taxon>
    </lineage>
</organism>
<dbReference type="GO" id="GO:0006281">
    <property type="term" value="P:DNA repair"/>
    <property type="evidence" value="ECO:0007669"/>
    <property type="project" value="InterPro"/>
</dbReference>
<dbReference type="SUPFAM" id="SSF56024">
    <property type="entry name" value="Phospholipase D/nuclease"/>
    <property type="match status" value="2"/>
</dbReference>
<dbReference type="Gene3D" id="6.10.140.100">
    <property type="match status" value="1"/>
</dbReference>